<gene>
    <name evidence="1" type="ORF">ANN_23509</name>
</gene>
<name>A0ABQ8SLB6_PERAM</name>
<protein>
    <submittedName>
        <fullName evidence="1">Uncharacterized protein</fullName>
    </submittedName>
</protein>
<evidence type="ECO:0000313" key="2">
    <source>
        <dbReference type="Proteomes" id="UP001148838"/>
    </source>
</evidence>
<proteinExistence type="predicted"/>
<organism evidence="1 2">
    <name type="scientific">Periplaneta americana</name>
    <name type="common">American cockroach</name>
    <name type="synonym">Blatta americana</name>
    <dbReference type="NCBI Taxonomy" id="6978"/>
    <lineage>
        <taxon>Eukaryota</taxon>
        <taxon>Metazoa</taxon>
        <taxon>Ecdysozoa</taxon>
        <taxon>Arthropoda</taxon>
        <taxon>Hexapoda</taxon>
        <taxon>Insecta</taxon>
        <taxon>Pterygota</taxon>
        <taxon>Neoptera</taxon>
        <taxon>Polyneoptera</taxon>
        <taxon>Dictyoptera</taxon>
        <taxon>Blattodea</taxon>
        <taxon>Blattoidea</taxon>
        <taxon>Blattidae</taxon>
        <taxon>Blattinae</taxon>
        <taxon>Periplaneta</taxon>
    </lineage>
</organism>
<accession>A0ABQ8SLB6</accession>
<evidence type="ECO:0000313" key="1">
    <source>
        <dbReference type="EMBL" id="KAJ4434937.1"/>
    </source>
</evidence>
<keyword evidence="2" id="KW-1185">Reference proteome</keyword>
<sequence>MTAIDPSSSFVPIPLQRDVIVVHRSELGKRGVEAWGKRWFPVHSPPALNDVAVTFRNPVAQTLNTNALYPTMSVTRVNSHKHGISQLASRCLAIQVTSQRTGVQPMTSQLCTVIKPQVSIILGYAIERELAKSHGGWKSNTVAEATGVAQSVKALASRSEVALGRGFDPRLSCLPGWVSSEIFPNRKVNARYILRQEALLHQTLLGLPDSKGLWIDQDFTSDMTQHGAPPHYYGGVRDFLNAWPPRSTDLTPIDLSLGLCDKCCVQT</sequence>
<comment type="caution">
    <text evidence="1">The sequence shown here is derived from an EMBL/GenBank/DDBJ whole genome shotgun (WGS) entry which is preliminary data.</text>
</comment>
<dbReference type="EMBL" id="JAJSOF020000025">
    <property type="protein sequence ID" value="KAJ4434937.1"/>
    <property type="molecule type" value="Genomic_DNA"/>
</dbReference>
<dbReference type="Proteomes" id="UP001148838">
    <property type="component" value="Unassembled WGS sequence"/>
</dbReference>
<reference evidence="1 2" key="1">
    <citation type="journal article" date="2022" name="Allergy">
        <title>Genome assembly and annotation of Periplaneta americana reveal a comprehensive cockroach allergen profile.</title>
        <authorList>
            <person name="Wang L."/>
            <person name="Xiong Q."/>
            <person name="Saelim N."/>
            <person name="Wang L."/>
            <person name="Nong W."/>
            <person name="Wan A.T."/>
            <person name="Shi M."/>
            <person name="Liu X."/>
            <person name="Cao Q."/>
            <person name="Hui J.H.L."/>
            <person name="Sookrung N."/>
            <person name="Leung T.F."/>
            <person name="Tungtrongchitr A."/>
            <person name="Tsui S.K.W."/>
        </authorList>
    </citation>
    <scope>NUCLEOTIDE SEQUENCE [LARGE SCALE GENOMIC DNA]</scope>
    <source>
        <strain evidence="1">PWHHKU_190912</strain>
    </source>
</reference>